<evidence type="ECO:0000313" key="3">
    <source>
        <dbReference type="EMBL" id="OUY09241.1"/>
    </source>
</evidence>
<reference evidence="3 4" key="1">
    <citation type="submission" date="2017-05" db="EMBL/GenBank/DDBJ databases">
        <title>Acinetobacter populi ANC 5415 (= PBJ7), whole genome shotgun sequencing project.</title>
        <authorList>
            <person name="Nemec A."/>
            <person name="Radolfova-Krizova L."/>
        </authorList>
    </citation>
    <scope>NUCLEOTIDE SEQUENCE [LARGE SCALE GENOMIC DNA]</scope>
    <source>
        <strain evidence="3 4">PBJ7</strain>
    </source>
</reference>
<sequence>MFTGLDDIQQQADQFARGWVDNENQKTGKGYIYESTFAYSDEQGQPIYWKVRAKDYSTGDKFIRAFSSGEHGFRYGEPDYRALYPQGKGKKPLYALGRISNATHDDVIYIVEGEQKADYLNSLGLYATTCGGSKNASTAHLEPLKHYPIVVWPDNDVPGQKFLEDIADLLLKIGCSVRHVVLDNLELPVKGDVMDWVQAKNEKGLHTTPDDIQALETVPYTVSQSKTESSPHHANNAIPKGHLAEPMQFDNGTFEILPTGVWYTKKNKGGDERTTFISSPVLVLAKTRDDSSNGWGRLLQWNDDAGIPHTWAISMQHFQTDGAELRKALADQGVTIAVSGFERTLFQTYLASYPIDQFALCVDRVGWHGNQYVLPCEVIGQNANHEIVVYQSNNSAINKYLTQGTLQDWQRCIAKRAEQHNFLVLALCTAFAGQLLEPLNQQGTGFHFKGKSSKGKSTAVFLACTVWGNPESYHHTWRNTSNALEQTAFMHNDGLLVLDEIGEVPNAKELGNIIYMLINGSGKGRMSKSLNLRDTSRWRLVFLSSGEKTLSELMGEAGQKSKLGQEIRLINIDIDQSEYGIFDSINFADDAAKQAILLNSDIKRFYGTAGKAWLDYLTQDKDSNTAHAKALIDQYSKALTANHTQGHIVRVANYFALVAAAGEMATQAGITTWHRGTAFNAVQAVFNHWLSSFEQVGDYEDREILAHVKAFFAMHGSSRFEHIEQNILRNAAGDDITPRIHNRVGYWKQDKDGKKYLVYPELFKSEICKGFDHKRVAKVLKAHDWLDCDDKRLSKVVRLPNQGLERMMIFIDSEIAKFSIDADDQNKSGNTGNSGNNLATQGFENVTTNKTKVVTSEKAVTNAESDCYRFNDCYQLPNQSGNNVEAIQDKPVTSVTAVTTSKSPTPAKSKLKTNDDTDNPQGEFAL</sequence>
<name>A0A1Z9Z436_9GAMM</name>
<gene>
    <name evidence="3" type="ORF">CAP51_05370</name>
</gene>
<dbReference type="Pfam" id="PF06048">
    <property type="entry name" value="DUF927"/>
    <property type="match status" value="1"/>
</dbReference>
<feature type="compositionally biased region" description="Low complexity" evidence="1">
    <location>
        <begin position="895"/>
        <end position="907"/>
    </location>
</feature>
<organism evidence="3 4">
    <name type="scientific">Acinetobacter populi</name>
    <dbReference type="NCBI Taxonomy" id="1582270"/>
    <lineage>
        <taxon>Bacteria</taxon>
        <taxon>Pseudomonadati</taxon>
        <taxon>Pseudomonadota</taxon>
        <taxon>Gammaproteobacteria</taxon>
        <taxon>Moraxellales</taxon>
        <taxon>Moraxellaceae</taxon>
        <taxon>Acinetobacter</taxon>
    </lineage>
</organism>
<dbReference type="Proteomes" id="UP000196536">
    <property type="component" value="Unassembled WGS sequence"/>
</dbReference>
<dbReference type="Gene3D" id="3.40.1360.10">
    <property type="match status" value="1"/>
</dbReference>
<dbReference type="EMBL" id="NEXX01000001">
    <property type="protein sequence ID" value="OUY09241.1"/>
    <property type="molecule type" value="Genomic_DNA"/>
</dbReference>
<keyword evidence="4" id="KW-1185">Reference proteome</keyword>
<comment type="caution">
    <text evidence="3">The sequence shown here is derived from an EMBL/GenBank/DDBJ whole genome shotgun (WGS) entry which is preliminary data.</text>
</comment>
<dbReference type="CDD" id="cd01029">
    <property type="entry name" value="TOPRIM_primases"/>
    <property type="match status" value="1"/>
</dbReference>
<feature type="domain" description="DUF927" evidence="2">
    <location>
        <begin position="254"/>
        <end position="533"/>
    </location>
</feature>
<protein>
    <recommendedName>
        <fullName evidence="2">DUF927 domain-containing protein</fullName>
    </recommendedName>
</protein>
<dbReference type="InterPro" id="IPR034154">
    <property type="entry name" value="TOPRIM_DnaG/twinkle"/>
</dbReference>
<accession>A0A1Z9Z436</accession>
<dbReference type="AlphaFoldDB" id="A0A1Z9Z436"/>
<proteinExistence type="predicted"/>
<evidence type="ECO:0000259" key="2">
    <source>
        <dbReference type="Pfam" id="PF06048"/>
    </source>
</evidence>
<evidence type="ECO:0000313" key="4">
    <source>
        <dbReference type="Proteomes" id="UP000196536"/>
    </source>
</evidence>
<feature type="region of interest" description="Disordered" evidence="1">
    <location>
        <begin position="895"/>
        <end position="926"/>
    </location>
</feature>
<dbReference type="InterPro" id="IPR009270">
    <property type="entry name" value="DUF927"/>
</dbReference>
<evidence type="ECO:0000256" key="1">
    <source>
        <dbReference type="SAM" id="MobiDB-lite"/>
    </source>
</evidence>